<dbReference type="AlphaFoldDB" id="A0A9P6MLJ0"/>
<dbReference type="OrthoDB" id="426718at2759"/>
<keyword evidence="2" id="KW-1185">Reference proteome</keyword>
<protein>
    <submittedName>
        <fullName evidence="1">Uncharacterized protein</fullName>
    </submittedName>
</protein>
<gene>
    <name evidence="1" type="ORF">BGZ65_002887</name>
</gene>
<dbReference type="Proteomes" id="UP000749646">
    <property type="component" value="Unassembled WGS sequence"/>
</dbReference>
<evidence type="ECO:0000313" key="1">
    <source>
        <dbReference type="EMBL" id="KAG0006852.1"/>
    </source>
</evidence>
<proteinExistence type="predicted"/>
<evidence type="ECO:0000313" key="2">
    <source>
        <dbReference type="Proteomes" id="UP000749646"/>
    </source>
</evidence>
<sequence>MNSLLDYKHVGQLISIYNKPLPPTVKPSEFQTDLCAEVLRTDESVKTLLQQIEVAVAQETDRAKLHYDLSESSRLRVPCDAETFLLTFTGIISHAPAAYQRNLIRSRFFFASFPSTELERRIQGVLEQQQQQHGYMSLDMVEADIEGLKKGMVVAADMEREE</sequence>
<organism evidence="1 2">
    <name type="scientific">Modicella reniformis</name>
    <dbReference type="NCBI Taxonomy" id="1440133"/>
    <lineage>
        <taxon>Eukaryota</taxon>
        <taxon>Fungi</taxon>
        <taxon>Fungi incertae sedis</taxon>
        <taxon>Mucoromycota</taxon>
        <taxon>Mortierellomycotina</taxon>
        <taxon>Mortierellomycetes</taxon>
        <taxon>Mortierellales</taxon>
        <taxon>Mortierellaceae</taxon>
        <taxon>Modicella</taxon>
    </lineage>
</organism>
<dbReference type="EMBL" id="JAAAHW010000047">
    <property type="protein sequence ID" value="KAG0006852.1"/>
    <property type="molecule type" value="Genomic_DNA"/>
</dbReference>
<name>A0A9P6MLJ0_9FUNG</name>
<comment type="caution">
    <text evidence="1">The sequence shown here is derived from an EMBL/GenBank/DDBJ whole genome shotgun (WGS) entry which is preliminary data.</text>
</comment>
<reference evidence="1" key="1">
    <citation type="journal article" date="2020" name="Fungal Divers.">
        <title>Resolving the Mortierellaceae phylogeny through synthesis of multi-gene phylogenetics and phylogenomics.</title>
        <authorList>
            <person name="Vandepol N."/>
            <person name="Liber J."/>
            <person name="Desiro A."/>
            <person name="Na H."/>
            <person name="Kennedy M."/>
            <person name="Barry K."/>
            <person name="Grigoriev I.V."/>
            <person name="Miller A.N."/>
            <person name="O'Donnell K."/>
            <person name="Stajich J.E."/>
            <person name="Bonito G."/>
        </authorList>
    </citation>
    <scope>NUCLEOTIDE SEQUENCE</scope>
    <source>
        <strain evidence="1">MES-2147</strain>
    </source>
</reference>
<accession>A0A9P6MLJ0</accession>